<dbReference type="SUPFAM" id="SSF51126">
    <property type="entry name" value="Pectin lyase-like"/>
    <property type="match status" value="1"/>
</dbReference>
<dbReference type="RefSeq" id="WP_130106928.1">
    <property type="nucleotide sequence ID" value="NZ_CP025781.1"/>
</dbReference>
<dbReference type="InterPro" id="IPR012334">
    <property type="entry name" value="Pectin_lyas_fold"/>
</dbReference>
<keyword evidence="3 4" id="KW-0732">Signal</keyword>
<dbReference type="PANTHER" id="PTHR12338:SF8">
    <property type="entry name" value="HEME_HEMOPEXIN-BINDING PROTEIN"/>
    <property type="match status" value="1"/>
</dbReference>
<dbReference type="InterPro" id="IPR050909">
    <property type="entry name" value="Bact_Autotransporter_VF"/>
</dbReference>
<name>A0A7G3GA49_9NEIS</name>
<sequence length="2514" mass="259910">MKPQFPLRPLVLAISIALPLLAGSPAYANPEGIKIIHGTADIQQVGKMLTIKNTPNAIIEWQKFNIAKDEATRFQQESAKSTVLNRVSGIDPSQILGQLSSNGRVFLINKNGLLVGKDARIDTAGFVASTLDIKNDDFINGRYRFNGDSGKIAVEGMIRSQNGDVFLISPDIKNSGLIESSNGNVVLAAGKSVEIVSLSLEGLRFTLQAPSDSVINLGQIKGDAVGLFAGTLKHSGEIRAVRAEQVGGKVLLRASDKIETSSGSHIAANGAVGGQVTLDAGPSGTLLASGQISATGLKGGDVQLLGKHVGLIEQAVIDASGQNAGGSILLGGDYQGGNPLISNSQASYTSPESTLRANAITEGNGGKIIVWADKTTRVNGEISAKGGALGGDGGLVETSGKEYLDFKARVDTSAAKGWKSGTLLLDPSGISICSTVSACTSSLTQSSGLFDHNVAASSNLTTEDINSALASNNVIVQSIGPITFDADLNIVTTVSSDKSLTFHAYKDDTSATGGDGIDMTSKTITTASTGSSIWTGDLTLKTDKLGIKTKQITTNGNITLLASDGTIFVNGDLTSGTNKQISISGKSGISQGTGITISSNILSVSTLSSSSSGTTVDIGKSAHSVNKISSNTDYALYFKNNKAVEIISHPDLSSKSKLGENSWIETNGNISQSSPLELIGSGSLTLRATTGNINFNNANNKIGSLSAKTDASGATITIKNNSALSLYNNINNQTQVGPSQSGMSTSNGNISLENSENITFGGLEIDTGTGNVDLITTAASKTISIPNGISTGKISAANINLQADTITLTAAAEVGSNYGNLKAAGGTVNLSPTSSSIATQLGNSTRSKFGISQSEFNNITASKIKIGNSSHALGAVDIAALDLSSGSNTPIIDIYSTGTISQSDVIKVKGLAARGTSITLNNASNVFTDGIALNASSDINLVYTGDLNIGLSGYAESLVSSNDINVRTSSNLEINNFISAKNLTLTSTNGTINQGTGTIIATKLTATSSGALSLEKDNQFDSLIASNSSGDIKIKNNKALSVISLKSNGNIDLSNIRDTTLNSDISTIGSNTLTLKSNNLTQSSGIITTAALNVSSTGAVILDKNNLISKAAISGSNITLNNNQTISLGVINSGVGDVTISSKGNINLSDTLTAKTAILSAVAGEITEVSSARIISNNFTANAGTGITLDKNNSIDNASLKTNKGNILLTNNKTLSLAESSGDQFKLSNTEGLILSGNLNASQIDISASNISDSANASITGNAKLTTTGDIVLNNSSQNLGTLTAFSGNLILKNKTDLSLQEISTKNLQISSEGKIAVDGALNNSEMAKLQAASGIIINNKIKSKNINFIADKLAIGSQAQIEGSEFFYTPLSNNNVKVFLGGNSQSDIGFVLNNSDLSHIKSTSIIIGDAKGNKTGDVLISGLSIGDGNLTLNSTGDIRQTAGGIINAKSLNAQSASINLSEANTVDIFSPNSSGDIVFYNTKTLALGAINTAGQLQISTDGNLGVNDVIVAKNIILKANSGTISSLTSGTLNTDNLTATAGKGIKLDNENTINQASLNSAEGDISINNAKALTLGKTSSNANLRINTKGSLTGLGIINSKTLDVKASGDITLEQENILDQVRLISDNGNISLVNNKAMVLEGSSNNGNMKINNTGNINIKGSVSGKQLQFKISNGQLTEASDAQLAATKLVADAELGIALKNNNALDAAELTSKGDINLNNNKSIELASVISNGNINVNSAETLKLNDQLQGSTVNLKANSIIDSSAAKIKTNSLQAVGLIQISLDKGNHSISQFSANSGGDVSLINNTNLTVLAINSKGSVLIDNQGTLSVISPFFADDTSLLSKGALRINSGSFKSTGTIKLTSRDTGEINDNIIQNTDLIAAGDIKVNANDSFIQNANLIAGATQAQLNSGSNNGARAGTQRGVKGTTGEISVDAAVIQVAKGVKAISANGGPSATVVPEPLAIISALIKFKPRALSIRLEKILIPLCSIIYPPRQALNKLIKLLKLLFCKIKISKAISKLLAQGNYPLKQKNQKSLSRLKRPFVLPEKTMPTALKLFLLTLLLQTPSYAAIVAEVASVQGAASAQGKSGGLKLIGKGSILNEGDEIITAPNSHAVLKFNDGGQITVRPDTRMKIDSFAFGQAGREDGMILGLFKGGLRAVTGLISKQSATAAKIQTSSATIGIRGTDFDARLCAGDCALEAKDAPTQQNKAVEVSAAARVVSLSGKANARNKEGVFRMLVQGGAVYVGERVETTADGALVLAFRDGGKVSLRSDTQMQIDRFEYKATAPAEGSFGLSLFKGGLRALTGLIGKAKPDAVQYSTKSATIGIRGTGVDFECTAACADPALPGMDGFGAYVWEGSVTVSPVNGPVQQLKLGETVLIRISGILRPATPPAGLGNMPVPRPDTIPIDLQLLFGQSEGSNEMPGLYVHVRDGNVSLTDNNSQQVLFLGKDETGFSNKNNPIRLRELPGFIEFDKTPIGMVKIPLREILSKNGIPSNLGCKPGAVK</sequence>
<evidence type="ECO:0000256" key="3">
    <source>
        <dbReference type="ARBA" id="ARBA00022729"/>
    </source>
</evidence>
<dbReference type="Proteomes" id="UP000515917">
    <property type="component" value="Chromosome"/>
</dbReference>
<evidence type="ECO:0000256" key="2">
    <source>
        <dbReference type="ARBA" id="ARBA00022525"/>
    </source>
</evidence>
<dbReference type="Pfam" id="PF05860">
    <property type="entry name" value="TPS"/>
    <property type="match status" value="1"/>
</dbReference>
<feature type="chain" id="PRO_5028834862" description="Filamentous haemagglutinin FhaB/tRNA nuclease CdiA-like TPS domain-containing protein" evidence="4">
    <location>
        <begin position="29"/>
        <end position="2514"/>
    </location>
</feature>
<organism evidence="6 7">
    <name type="scientific">Iodobacter fluviatilis</name>
    <dbReference type="NCBI Taxonomy" id="537"/>
    <lineage>
        <taxon>Bacteria</taxon>
        <taxon>Pseudomonadati</taxon>
        <taxon>Pseudomonadota</taxon>
        <taxon>Betaproteobacteria</taxon>
        <taxon>Neisseriales</taxon>
        <taxon>Chitinibacteraceae</taxon>
        <taxon>Iodobacter</taxon>
    </lineage>
</organism>
<accession>A0A7G3GA49</accession>
<dbReference type="InterPro" id="IPR008638">
    <property type="entry name" value="FhaB/CdiA-like_TPS"/>
</dbReference>
<dbReference type="InterPro" id="IPR011050">
    <property type="entry name" value="Pectin_lyase_fold/virulence"/>
</dbReference>
<feature type="domain" description="Filamentous haemagglutinin FhaB/tRNA nuclease CdiA-like TPS" evidence="5">
    <location>
        <begin position="26"/>
        <end position="137"/>
    </location>
</feature>
<reference evidence="6 7" key="1">
    <citation type="submission" date="2018-01" db="EMBL/GenBank/DDBJ databases">
        <title>Genome sequence of Iodobacter sp. strain PCH194 isolated from Indian Trans-Himalaya.</title>
        <authorList>
            <person name="Kumar V."/>
            <person name="Thakur V."/>
            <person name="Kumar S."/>
            <person name="Singh D."/>
        </authorList>
    </citation>
    <scope>NUCLEOTIDE SEQUENCE [LARGE SCALE GENOMIC DNA]</scope>
    <source>
        <strain evidence="6 7">PCH194</strain>
    </source>
</reference>
<keyword evidence="7" id="KW-1185">Reference proteome</keyword>
<dbReference type="EMBL" id="CP025781">
    <property type="protein sequence ID" value="QBC44390.1"/>
    <property type="molecule type" value="Genomic_DNA"/>
</dbReference>
<keyword evidence="2" id="KW-0964">Secreted</keyword>
<dbReference type="GO" id="GO:0005576">
    <property type="term" value="C:extracellular region"/>
    <property type="evidence" value="ECO:0007669"/>
    <property type="project" value="UniProtKB-SubCell"/>
</dbReference>
<evidence type="ECO:0000256" key="1">
    <source>
        <dbReference type="ARBA" id="ARBA00004613"/>
    </source>
</evidence>
<comment type="subcellular location">
    <subcellularLocation>
        <location evidence="1">Secreted</location>
    </subcellularLocation>
</comment>
<evidence type="ECO:0000256" key="4">
    <source>
        <dbReference type="SAM" id="SignalP"/>
    </source>
</evidence>
<dbReference type="KEGG" id="ifl:C1H71_13195"/>
<gene>
    <name evidence="6" type="ORF">C1H71_13195</name>
</gene>
<dbReference type="SMART" id="SM00912">
    <property type="entry name" value="Haemagg_act"/>
    <property type="match status" value="1"/>
</dbReference>
<evidence type="ECO:0000313" key="6">
    <source>
        <dbReference type="EMBL" id="QBC44390.1"/>
    </source>
</evidence>
<protein>
    <recommendedName>
        <fullName evidence="5">Filamentous haemagglutinin FhaB/tRNA nuclease CdiA-like TPS domain-containing protein</fullName>
    </recommendedName>
</protein>
<dbReference type="Pfam" id="PF04773">
    <property type="entry name" value="FecR"/>
    <property type="match status" value="1"/>
</dbReference>
<dbReference type="Gene3D" id="2.160.20.10">
    <property type="entry name" value="Single-stranded right-handed beta-helix, Pectin lyase-like"/>
    <property type="match status" value="1"/>
</dbReference>
<proteinExistence type="predicted"/>
<evidence type="ECO:0000259" key="5">
    <source>
        <dbReference type="SMART" id="SM00912"/>
    </source>
</evidence>
<evidence type="ECO:0000313" key="7">
    <source>
        <dbReference type="Proteomes" id="UP000515917"/>
    </source>
</evidence>
<dbReference type="NCBIfam" id="TIGR01901">
    <property type="entry name" value="adhes_NPXG"/>
    <property type="match status" value="1"/>
</dbReference>
<dbReference type="InterPro" id="IPR043709">
    <property type="entry name" value="DUF5649"/>
</dbReference>
<dbReference type="PANTHER" id="PTHR12338">
    <property type="entry name" value="AUTOTRANSPORTER"/>
    <property type="match status" value="1"/>
</dbReference>
<dbReference type="InterPro" id="IPR006860">
    <property type="entry name" value="FecR"/>
</dbReference>
<dbReference type="Pfam" id="PF18886">
    <property type="entry name" value="DUF5649"/>
    <property type="match status" value="3"/>
</dbReference>
<feature type="signal peptide" evidence="4">
    <location>
        <begin position="1"/>
        <end position="28"/>
    </location>
</feature>